<evidence type="ECO:0000313" key="1">
    <source>
        <dbReference type="EMBL" id="MVS97871.1"/>
    </source>
</evidence>
<evidence type="ECO:0000313" key="2">
    <source>
        <dbReference type="Proteomes" id="UP000438106"/>
    </source>
</evidence>
<dbReference type="Gene3D" id="1.20.200.10">
    <property type="entry name" value="Fumarase/aspartase (Central domain)"/>
    <property type="match status" value="1"/>
</dbReference>
<dbReference type="EMBL" id="WQRF01000001">
    <property type="protein sequence ID" value="MVS97871.1"/>
    <property type="molecule type" value="Genomic_DNA"/>
</dbReference>
<gene>
    <name evidence="1" type="ORF">GO014_02340</name>
</gene>
<dbReference type="InterPro" id="IPR001106">
    <property type="entry name" value="Aromatic_Lyase"/>
</dbReference>
<proteinExistence type="predicted"/>
<keyword evidence="2" id="KW-1185">Reference proteome</keyword>
<reference evidence="1 2" key="1">
    <citation type="submission" date="2019-12" db="EMBL/GenBank/DDBJ databases">
        <title>Devosia maris sp. nov., isolated from the deep seawater.</title>
        <authorList>
            <person name="Liu Y."/>
        </authorList>
    </citation>
    <scope>NUCLEOTIDE SEQUENCE [LARGE SCALE GENOMIC DNA]</scope>
    <source>
        <strain evidence="1 2">L53-10-65</strain>
    </source>
</reference>
<dbReference type="Gene3D" id="1.10.275.10">
    <property type="entry name" value="Fumarase/aspartase (N-terminal domain)"/>
    <property type="match status" value="1"/>
</dbReference>
<sequence>MVQDFPIASSLQGDPDDVNAQIAIPTETIRLEGKPLSFADFVRIGSRSALIVPDAAALERVHKARQVMEEAINSGQPVYGATTGVGAMKDVSWSDDDLDAFSTGLVRAHHFGTGNAFPLEVVRNALAIRINMALTGRVGCTPELVSAFQRLLEADVIPVVRRTGSIGCADIGLMGQIGAVLTGVGEAYHSGERLPAAEAMARAGLKPFKLAPRDSLASVSTNAVGYAAAIRAIRQAATTVRVLLATGLTTAGALGASRDPWKAVAHVGTEREAGVGAWLYFNAMGWDWPTGTHVQDPLSIRMMSQVFATAFESLTVAGRTVLAATGRTDDNPVVAGGQVLTSGGSLPLDVTVFLQTAQLALAHVARNSFNRCVLLGNGGRRDLPVNLVTPGAIATGFGPVIKLAGELFVRCLSLSNAISAQSLVVANGLEDEAAFLPLVVERFERQAGALRRLAALEGLLAAQAMDISGDNPGNVPGMVYELVRRHAAFYREDRPLSAEVEAVEAALASDDFVGELISHSAIMELDEYFALGPQTGTETTTVMN</sequence>
<dbReference type="PANTHER" id="PTHR10362">
    <property type="entry name" value="HISTIDINE AMMONIA-LYASE"/>
    <property type="match status" value="1"/>
</dbReference>
<dbReference type="InterPro" id="IPR008948">
    <property type="entry name" value="L-Aspartase-like"/>
</dbReference>
<dbReference type="AlphaFoldDB" id="A0A7X3FNL6"/>
<dbReference type="InterPro" id="IPR024083">
    <property type="entry name" value="Fumarase/histidase_N"/>
</dbReference>
<name>A0A7X3FNL6_9HYPH</name>
<dbReference type="Proteomes" id="UP000438106">
    <property type="component" value="Unassembled WGS sequence"/>
</dbReference>
<dbReference type="SUPFAM" id="SSF48557">
    <property type="entry name" value="L-aspartase-like"/>
    <property type="match status" value="1"/>
</dbReference>
<protein>
    <submittedName>
        <fullName evidence="1">Histidine ammonia-lyase</fullName>
    </submittedName>
</protein>
<keyword evidence="1" id="KW-0456">Lyase</keyword>
<comment type="caution">
    <text evidence="1">The sequence shown here is derived from an EMBL/GenBank/DDBJ whole genome shotgun (WGS) entry which is preliminary data.</text>
</comment>
<dbReference type="Pfam" id="PF00221">
    <property type="entry name" value="Lyase_aromatic"/>
    <property type="match status" value="1"/>
</dbReference>
<organism evidence="1 2">
    <name type="scientific">Devosia marina</name>
    <dbReference type="NCBI Taxonomy" id="2683198"/>
    <lineage>
        <taxon>Bacteria</taxon>
        <taxon>Pseudomonadati</taxon>
        <taxon>Pseudomonadota</taxon>
        <taxon>Alphaproteobacteria</taxon>
        <taxon>Hyphomicrobiales</taxon>
        <taxon>Devosiaceae</taxon>
        <taxon>Devosia</taxon>
    </lineage>
</organism>
<dbReference type="GO" id="GO:0016841">
    <property type="term" value="F:ammonia-lyase activity"/>
    <property type="evidence" value="ECO:0007669"/>
    <property type="project" value="UniProtKB-ARBA"/>
</dbReference>
<accession>A0A7X3FNL6</accession>